<proteinExistence type="predicted"/>
<gene>
    <name evidence="2" type="ORF">BPMI_03639</name>
</gene>
<dbReference type="InterPro" id="IPR025669">
    <property type="entry name" value="AAA_dom"/>
</dbReference>
<accession>A0ABR5HJU7</accession>
<dbReference type="CDD" id="cd02042">
    <property type="entry name" value="ParAB_family"/>
    <property type="match status" value="1"/>
</dbReference>
<dbReference type="PANTHER" id="PTHR13696:SF99">
    <property type="entry name" value="COBYRINIC ACID AC-DIAMIDE SYNTHASE"/>
    <property type="match status" value="1"/>
</dbReference>
<dbReference type="Gene3D" id="3.40.50.300">
    <property type="entry name" value="P-loop containing nucleotide triphosphate hydrolases"/>
    <property type="match status" value="1"/>
</dbReference>
<dbReference type="EMBL" id="LELG01000403">
    <property type="protein sequence ID" value="KMQ77022.1"/>
    <property type="molecule type" value="Genomic_DNA"/>
</dbReference>
<evidence type="ECO:0000313" key="3">
    <source>
        <dbReference type="Proteomes" id="UP000242951"/>
    </source>
</evidence>
<dbReference type="Proteomes" id="UP000242951">
    <property type="component" value="Unassembled WGS sequence"/>
</dbReference>
<evidence type="ECO:0000259" key="1">
    <source>
        <dbReference type="Pfam" id="PF13614"/>
    </source>
</evidence>
<evidence type="ECO:0000313" key="2">
    <source>
        <dbReference type="EMBL" id="KMQ77022.1"/>
    </source>
</evidence>
<dbReference type="InterPro" id="IPR050678">
    <property type="entry name" value="DNA_Partitioning_ATPase"/>
</dbReference>
<keyword evidence="3" id="KW-1185">Reference proteome</keyword>
<dbReference type="InterPro" id="IPR027417">
    <property type="entry name" value="P-loop_NTPase"/>
</dbReference>
<name>A0ABR5HJU7_9BURK</name>
<feature type="domain" description="AAA" evidence="1">
    <location>
        <begin position="75"/>
        <end position="275"/>
    </location>
</feature>
<sequence>MTGKPFKVQAVAKMLGTTVDSVRRMVVDAGIDVARQEHGPKTRLFSAENVFDLARYRSTKKAGTKGRSRKQVVATIYAPKGGVGKTTIAGNLACRFSLRGLKILIVDLDFQGNLTMMYGFETEMTPEEAVAAGLSRSQIVESHFGSLTPNWPYGRRTLADVVKKPFGENGPHLVPADLTLDRLDTLLTFETFEGKNSEFTIARMLRDGMAGKDPFFDIRTYDIILFDAAPAKSRLTRGAILASDYVISPVSMEKFSTKALSYLSSVLTEMQEQVERSPELVIVGNFFDAGRVRTMGQLMTITQTYNDAWLDHTIRRSEDFPKALNADSDLPLVLAKPNSPSTAELTAVADALLARLGVANG</sequence>
<organism evidence="2 3">
    <name type="scientific">Candidatus Burkholderia pumila</name>
    <dbReference type="NCBI Taxonomy" id="1090375"/>
    <lineage>
        <taxon>Bacteria</taxon>
        <taxon>Pseudomonadati</taxon>
        <taxon>Pseudomonadota</taxon>
        <taxon>Betaproteobacteria</taxon>
        <taxon>Burkholderiales</taxon>
        <taxon>Burkholderiaceae</taxon>
        <taxon>Burkholderia</taxon>
    </lineage>
</organism>
<dbReference type="PANTHER" id="PTHR13696">
    <property type="entry name" value="P-LOOP CONTAINING NUCLEOSIDE TRIPHOSPHATE HYDROLASE"/>
    <property type="match status" value="1"/>
</dbReference>
<protein>
    <submittedName>
        <fullName evidence="2">Chromosome (Plasmid) partitioning protein ParA / Sporulation initiation inhibitor protein Soj</fullName>
    </submittedName>
</protein>
<comment type="caution">
    <text evidence="2">The sequence shown here is derived from an EMBL/GenBank/DDBJ whole genome shotgun (WGS) entry which is preliminary data.</text>
</comment>
<dbReference type="Pfam" id="PF13614">
    <property type="entry name" value="AAA_31"/>
    <property type="match status" value="1"/>
</dbReference>
<dbReference type="SUPFAM" id="SSF52540">
    <property type="entry name" value="P-loop containing nucleoside triphosphate hydrolases"/>
    <property type="match status" value="1"/>
</dbReference>
<reference evidence="2 3" key="1">
    <citation type="submission" date="2015-06" db="EMBL/GenBank/DDBJ databases">
        <title>Comparative genomics of Burkholderia leaf nodule symbionts.</title>
        <authorList>
            <person name="Carlier A."/>
            <person name="Eberl L."/>
            <person name="Pinto-Carbo M."/>
        </authorList>
    </citation>
    <scope>NUCLEOTIDE SEQUENCE [LARGE SCALE GENOMIC DNA]</scope>
    <source>
        <strain evidence="2 3">UZHbot3</strain>
    </source>
</reference>